<dbReference type="AlphaFoldDB" id="A0A376C0V9"/>
<dbReference type="Proteomes" id="UP000270205">
    <property type="component" value="Unassembled WGS sequence"/>
</dbReference>
<organism evidence="1 3">
    <name type="scientific">Bergeyella zoohelcum</name>
    <dbReference type="NCBI Taxonomy" id="1015"/>
    <lineage>
        <taxon>Bacteria</taxon>
        <taxon>Pseudomonadati</taxon>
        <taxon>Bacteroidota</taxon>
        <taxon>Flavobacteriia</taxon>
        <taxon>Flavobacteriales</taxon>
        <taxon>Weeksellaceae</taxon>
        <taxon>Bergeyella</taxon>
    </lineage>
</organism>
<proteinExistence type="predicted"/>
<name>A0A376C0V9_9FLAO</name>
<reference evidence="2 4" key="2">
    <citation type="submission" date="2018-11" db="EMBL/GenBank/DDBJ databases">
        <authorList>
            <consortium name="Pathogen Informatics"/>
        </authorList>
    </citation>
    <scope>NUCLEOTIDE SEQUENCE [LARGE SCALE GENOMIC DNA]</scope>
    <source>
        <strain evidence="2 4">NCTC12929</strain>
    </source>
</reference>
<accession>A0A376C0V9</accession>
<dbReference type="Proteomes" id="UP000255515">
    <property type="component" value="Unassembled WGS sequence"/>
</dbReference>
<protein>
    <submittedName>
        <fullName evidence="1">Uncharacterized protein</fullName>
    </submittedName>
</protein>
<evidence type="ECO:0000313" key="4">
    <source>
        <dbReference type="Proteomes" id="UP000270205"/>
    </source>
</evidence>
<dbReference type="Pfam" id="PF18845">
    <property type="entry name" value="baeRF_family3"/>
    <property type="match status" value="1"/>
</dbReference>
<dbReference type="EMBL" id="UFTJ01000002">
    <property type="protein sequence ID" value="SSZ55787.1"/>
    <property type="molecule type" value="Genomic_DNA"/>
</dbReference>
<dbReference type="EMBL" id="UYIV01000001">
    <property type="protein sequence ID" value="VDH03029.1"/>
    <property type="molecule type" value="Genomic_DNA"/>
</dbReference>
<evidence type="ECO:0000313" key="2">
    <source>
        <dbReference type="EMBL" id="VDH03029.1"/>
    </source>
</evidence>
<reference evidence="1 3" key="1">
    <citation type="submission" date="2018-06" db="EMBL/GenBank/DDBJ databases">
        <authorList>
            <consortium name="Pathogen Informatics"/>
            <person name="Doyle S."/>
        </authorList>
    </citation>
    <scope>NUCLEOTIDE SEQUENCE [LARGE SCALE GENOMIC DNA]</scope>
    <source>
        <strain evidence="1 3">NCTC11661</strain>
    </source>
</reference>
<sequence length="363" mass="41510">MTVSKLKRLAEENNQVCVTISLNTHRTHPDNLQDEIVLKNLISDAKERVTSEFGKRDEAGKVLEKLDELDKKVDINQLLDSLHIFISAETMEIVRSIWSVEENSVFVDEQFMIKPLIKLFNRSREYLILQLSQNKTQLFKAYDESVEEEVHNHVFPFGESPHVATSNIRKSDSAHVDNLLKEHFRDIDKALVDFVLSEDKTLKVVVATTEANYHALLEASTRPEMYIGFIEVNHSGNDNAPWHLAKQSWEVVKEKQIEWVKEAIEEVKAASSQSKLSTDLLEIYQAAIDGNAELLIVNKLYQQPVRLVGDRDFELIEDANEHGALDDIISHIAYEVISKGGKTLFVDEEWISDLGNIALKKRY</sequence>
<gene>
    <name evidence="1" type="ORF">NCTC11661_01186</name>
    <name evidence="2" type="ORF">NCTC12929_00396</name>
</gene>
<dbReference type="InterPro" id="IPR041289">
    <property type="entry name" value="Bact_RF_family3"/>
</dbReference>
<dbReference type="RefSeq" id="WP_002688916.1">
    <property type="nucleotide sequence ID" value="NZ_JAXFPJ010000077.1"/>
</dbReference>
<evidence type="ECO:0000313" key="3">
    <source>
        <dbReference type="Proteomes" id="UP000255515"/>
    </source>
</evidence>
<evidence type="ECO:0000313" key="1">
    <source>
        <dbReference type="EMBL" id="SSZ55787.1"/>
    </source>
</evidence>